<accession>A0A158EFU9</accession>
<gene>
    <name evidence="1" type="ORF">AWB78_07132</name>
</gene>
<evidence type="ECO:0000313" key="2">
    <source>
        <dbReference type="Proteomes" id="UP000071859"/>
    </source>
</evidence>
<dbReference type="AlphaFoldDB" id="A0A158EFU9"/>
<reference evidence="1" key="1">
    <citation type="submission" date="2016-01" db="EMBL/GenBank/DDBJ databases">
        <authorList>
            <person name="Peeters C."/>
        </authorList>
    </citation>
    <scope>NUCLEOTIDE SEQUENCE</scope>
    <source>
        <strain evidence="1">LMG 29321</strain>
    </source>
</reference>
<dbReference type="EMBL" id="FCOX02000068">
    <property type="protein sequence ID" value="SAL04777.1"/>
    <property type="molecule type" value="Genomic_DNA"/>
</dbReference>
<sequence length="142" mass="15916">MNYTHLGRTGLEVSRIALGNLKRLKTDHIDLYQMHHIDRATPWEGSGTPSSNSSAKVRSPMSALGANAFWSRWRRVVSWQRLLSANQATPSEATRGPSAHWPGRMLRIDFLHPKYTQKCIAAVRSNSSPVRCPAKVTRKAPN</sequence>
<organism evidence="1 2">
    <name type="scientific">Caballeronia calidae</name>
    <dbReference type="NCBI Taxonomy" id="1777139"/>
    <lineage>
        <taxon>Bacteria</taxon>
        <taxon>Pseudomonadati</taxon>
        <taxon>Pseudomonadota</taxon>
        <taxon>Betaproteobacteria</taxon>
        <taxon>Burkholderiales</taxon>
        <taxon>Burkholderiaceae</taxon>
        <taxon>Caballeronia</taxon>
    </lineage>
</organism>
<dbReference type="InterPro" id="IPR036812">
    <property type="entry name" value="NAD(P)_OxRdtase_dom_sf"/>
</dbReference>
<dbReference type="SUPFAM" id="SSF51430">
    <property type="entry name" value="NAD(P)-linked oxidoreductase"/>
    <property type="match status" value="1"/>
</dbReference>
<protein>
    <submittedName>
        <fullName evidence="1">Aldo/keto reductase</fullName>
    </submittedName>
</protein>
<name>A0A158EFU9_9BURK</name>
<proteinExistence type="predicted"/>
<comment type="caution">
    <text evidence="1">The sequence shown here is derived from an EMBL/GenBank/DDBJ whole genome shotgun (WGS) entry which is preliminary data.</text>
</comment>
<dbReference type="Proteomes" id="UP000071859">
    <property type="component" value="Unassembled WGS sequence"/>
</dbReference>
<dbReference type="RefSeq" id="WP_232478002.1">
    <property type="nucleotide sequence ID" value="NZ_FCOX02000068.1"/>
</dbReference>
<keyword evidence="2" id="KW-1185">Reference proteome</keyword>
<dbReference type="Gene3D" id="3.20.20.100">
    <property type="entry name" value="NADP-dependent oxidoreductase domain"/>
    <property type="match status" value="1"/>
</dbReference>
<evidence type="ECO:0000313" key="1">
    <source>
        <dbReference type="EMBL" id="SAL04777.1"/>
    </source>
</evidence>